<evidence type="ECO:0000256" key="4">
    <source>
        <dbReference type="ARBA" id="ARBA00022827"/>
    </source>
</evidence>
<evidence type="ECO:0000256" key="5">
    <source>
        <dbReference type="ARBA" id="ARBA00023002"/>
    </source>
</evidence>
<feature type="domain" description="FAD dependent oxidoreductase" evidence="6">
    <location>
        <begin position="18"/>
        <end position="369"/>
    </location>
</feature>
<sequence length="472" mass="51569">MDPRSPLLDQAQSDGPWDVLVIGGGASGLATAWDAASRGYHTALIEKHDFAEATSSRSTKLIHGGVRYLQKGEISLVREALAERSRLLKNAPEFCHPLRFVLPTDAPLARYYYRFGLWLYDLMAGDQSVQPAELLSSDDVRKTLAGYNATDNRGGVSYTDAQFDDAALAIAMAQCINASSNGLAINHTEATRFITENDQVRGVEARCTESGKSWSMLAKVVINATGIFSDEVRKANSTSIQWKMQTSRGSHIVCPGHLLESDHGLIIPKTSDGRILFAIPWLGHTLIGTTDEPTDQPELDPQPSEAELDFLFKEAGQAFHLDPNTVTSQWAGLRPLVSKAGVSNTAKLSRKHIVEIAPNGLISLLGGKWTTSRAMAEDTIDAAIKQQMLPPKPCRTADLKLTDHGALPPFLQPDKSATPEELAAIARNAIETTYARKPDDVLKRRLRIGMLNDQLAQQWQPHITSGFASLEK</sequence>
<dbReference type="Gene3D" id="3.50.50.60">
    <property type="entry name" value="FAD/NAD(P)-binding domain"/>
    <property type="match status" value="1"/>
</dbReference>
<dbReference type="InterPro" id="IPR000447">
    <property type="entry name" value="G3P_DH_FAD-dep"/>
</dbReference>
<dbReference type="PANTHER" id="PTHR11985:SF35">
    <property type="entry name" value="ANAEROBIC GLYCEROL-3-PHOSPHATE DEHYDROGENASE SUBUNIT A"/>
    <property type="match status" value="1"/>
</dbReference>
<accession>A0AAT9FIC0</accession>
<dbReference type="Pfam" id="PF01266">
    <property type="entry name" value="DAO"/>
    <property type="match status" value="1"/>
</dbReference>
<dbReference type="PRINTS" id="PR01001">
    <property type="entry name" value="FADG3PDH"/>
</dbReference>
<organism evidence="7">
    <name type="scientific">Oceaniferula spumae</name>
    <dbReference type="NCBI Taxonomy" id="2979115"/>
    <lineage>
        <taxon>Bacteria</taxon>
        <taxon>Pseudomonadati</taxon>
        <taxon>Verrucomicrobiota</taxon>
        <taxon>Verrucomicrobiia</taxon>
        <taxon>Verrucomicrobiales</taxon>
        <taxon>Verrucomicrobiaceae</taxon>
        <taxon>Oceaniferula</taxon>
    </lineage>
</organism>
<dbReference type="KEGG" id="osu:NT6N_07580"/>
<comment type="similarity">
    <text evidence="2">Belongs to the FAD-dependent glycerol-3-phosphate dehydrogenase family.</text>
</comment>
<proteinExistence type="inferred from homology"/>
<gene>
    <name evidence="7" type="ORF">NT6N_07580</name>
</gene>
<evidence type="ECO:0000313" key="7">
    <source>
        <dbReference type="EMBL" id="BDS05718.1"/>
    </source>
</evidence>
<protein>
    <submittedName>
        <fullName evidence="7">Glycerol-3-phosphate dehydrogenase</fullName>
    </submittedName>
</protein>
<dbReference type="Gene3D" id="1.10.8.870">
    <property type="entry name" value="Alpha-glycerophosphate oxidase, cap domain"/>
    <property type="match status" value="1"/>
</dbReference>
<dbReference type="EMBL" id="AP026866">
    <property type="protein sequence ID" value="BDS05718.1"/>
    <property type="molecule type" value="Genomic_DNA"/>
</dbReference>
<dbReference type="Gene3D" id="3.30.9.10">
    <property type="entry name" value="D-Amino Acid Oxidase, subunit A, domain 2"/>
    <property type="match status" value="1"/>
</dbReference>
<dbReference type="InterPro" id="IPR036188">
    <property type="entry name" value="FAD/NAD-bd_sf"/>
</dbReference>
<keyword evidence="3" id="KW-0285">Flavoprotein</keyword>
<evidence type="ECO:0000259" key="6">
    <source>
        <dbReference type="Pfam" id="PF01266"/>
    </source>
</evidence>
<keyword evidence="5" id="KW-0560">Oxidoreductase</keyword>
<dbReference type="GO" id="GO:0004368">
    <property type="term" value="F:glycerol-3-phosphate dehydrogenase (quinone) activity"/>
    <property type="evidence" value="ECO:0007669"/>
    <property type="project" value="InterPro"/>
</dbReference>
<dbReference type="InterPro" id="IPR038299">
    <property type="entry name" value="DAO_C_sf"/>
</dbReference>
<name>A0AAT9FIC0_9BACT</name>
<dbReference type="SUPFAM" id="SSF51905">
    <property type="entry name" value="FAD/NAD(P)-binding domain"/>
    <property type="match status" value="1"/>
</dbReference>
<comment type="cofactor">
    <cofactor evidence="1">
        <name>FAD</name>
        <dbReference type="ChEBI" id="CHEBI:57692"/>
    </cofactor>
</comment>
<dbReference type="AlphaFoldDB" id="A0AAT9FIC0"/>
<keyword evidence="4" id="KW-0274">FAD</keyword>
<reference evidence="7" key="1">
    <citation type="submission" date="2024-07" db="EMBL/GenBank/DDBJ databases">
        <title>Complete genome sequence of Verrucomicrobiaceae bacterium NT6N.</title>
        <authorList>
            <person name="Huang C."/>
            <person name="Takami H."/>
            <person name="Hamasaki K."/>
        </authorList>
    </citation>
    <scope>NUCLEOTIDE SEQUENCE</scope>
    <source>
        <strain evidence="7">NT6N</strain>
    </source>
</reference>
<evidence type="ECO:0000256" key="3">
    <source>
        <dbReference type="ARBA" id="ARBA00022630"/>
    </source>
</evidence>
<evidence type="ECO:0000256" key="1">
    <source>
        <dbReference type="ARBA" id="ARBA00001974"/>
    </source>
</evidence>
<dbReference type="GO" id="GO:0046168">
    <property type="term" value="P:glycerol-3-phosphate catabolic process"/>
    <property type="evidence" value="ECO:0007669"/>
    <property type="project" value="TreeGrafter"/>
</dbReference>
<dbReference type="InterPro" id="IPR006076">
    <property type="entry name" value="FAD-dep_OxRdtase"/>
</dbReference>
<dbReference type="PANTHER" id="PTHR11985">
    <property type="entry name" value="GLYCEROL-3-PHOSPHATE DEHYDROGENASE"/>
    <property type="match status" value="1"/>
</dbReference>
<evidence type="ECO:0000256" key="2">
    <source>
        <dbReference type="ARBA" id="ARBA00007330"/>
    </source>
</evidence>